<dbReference type="InterPro" id="IPR027417">
    <property type="entry name" value="P-loop_NTPase"/>
</dbReference>
<keyword evidence="6" id="KW-1185">Reference proteome</keyword>
<dbReference type="InterPro" id="IPR003593">
    <property type="entry name" value="AAA+_ATPase"/>
</dbReference>
<dbReference type="GO" id="GO:0016887">
    <property type="term" value="F:ATP hydrolysis activity"/>
    <property type="evidence" value="ECO:0007669"/>
    <property type="project" value="InterPro"/>
</dbReference>
<dbReference type="SMART" id="SM00382">
    <property type="entry name" value="AAA"/>
    <property type="match status" value="1"/>
</dbReference>
<dbReference type="PROSITE" id="PS50893">
    <property type="entry name" value="ABC_TRANSPORTER_2"/>
    <property type="match status" value="1"/>
</dbReference>
<dbReference type="InterPro" id="IPR003439">
    <property type="entry name" value="ABC_transporter-like_ATP-bd"/>
</dbReference>
<keyword evidence="3 5" id="KW-0067">ATP-binding</keyword>
<accession>Q3A800</accession>
<dbReference type="SUPFAM" id="SSF52540">
    <property type="entry name" value="P-loop containing nucleoside triphosphate hydrolases"/>
    <property type="match status" value="1"/>
</dbReference>
<dbReference type="Pfam" id="PF00005">
    <property type="entry name" value="ABC_tran"/>
    <property type="match status" value="1"/>
</dbReference>
<dbReference type="eggNOG" id="COG3842">
    <property type="taxonomic scope" value="Bacteria"/>
</dbReference>
<evidence type="ECO:0000313" key="5">
    <source>
        <dbReference type="EMBL" id="ABA87492.1"/>
    </source>
</evidence>
<keyword evidence="1" id="KW-0813">Transport</keyword>
<sequence>MCVLKAAIVKKFPTFAIEAELAFEQGILVLFGPSGCGKTTLLNCLAGLQKPSEGQISLGERVFFSSAKKINVPARLRRIGYVFQDYALFPHMTVKDNALYGIPSGACRWVEKGAEAISVCEVLDMLRITHLQQRYPGQLSGGEKQRVALARALMMAPDLLLLDEPLSAIDSGTRQALQQELKKIQRTWNIPFVLVTHSRKEMDALADEVVFLKEGKSAASTTWALPVGCTTGQWI</sequence>
<dbReference type="PROSITE" id="PS00211">
    <property type="entry name" value="ABC_TRANSPORTER_1"/>
    <property type="match status" value="1"/>
</dbReference>
<dbReference type="HOGENOM" id="CLU_000604_1_22_7"/>
<gene>
    <name evidence="5" type="primary">modC-3</name>
    <name evidence="5" type="ordered locus">Pcar_0231</name>
</gene>
<dbReference type="PANTHER" id="PTHR42781">
    <property type="entry name" value="SPERMIDINE/PUTRESCINE IMPORT ATP-BINDING PROTEIN POTA"/>
    <property type="match status" value="1"/>
</dbReference>
<reference evidence="6" key="1">
    <citation type="submission" date="2005-10" db="EMBL/GenBank/DDBJ databases">
        <title>Complete sequence of Pelobacter carbinolicus DSM 2380.</title>
        <authorList>
            <person name="Copeland A."/>
            <person name="Lucas S."/>
            <person name="Lapidus A."/>
            <person name="Barry K."/>
            <person name="Detter J.C."/>
            <person name="Glavina T."/>
            <person name="Hammon N."/>
            <person name="Israni S."/>
            <person name="Pitluck S."/>
            <person name="Chertkov O."/>
            <person name="Schmutz J."/>
            <person name="Larimer F."/>
            <person name="Land M."/>
            <person name="Kyrpides N."/>
            <person name="Ivanova N."/>
            <person name="Richardson P."/>
        </authorList>
    </citation>
    <scope>NUCLEOTIDE SEQUENCE [LARGE SCALE GENOMIC DNA]</scope>
    <source>
        <strain evidence="6">DSM 2380 / NBRC 103641 / GraBd1</strain>
    </source>
</reference>
<dbReference type="PANTHER" id="PTHR42781:SF4">
    <property type="entry name" value="SPERMIDINE_PUTRESCINE IMPORT ATP-BINDING PROTEIN POTA"/>
    <property type="match status" value="1"/>
</dbReference>
<evidence type="ECO:0000259" key="4">
    <source>
        <dbReference type="PROSITE" id="PS50893"/>
    </source>
</evidence>
<dbReference type="EMBL" id="CP000142">
    <property type="protein sequence ID" value="ABA87492.1"/>
    <property type="molecule type" value="Genomic_DNA"/>
</dbReference>
<keyword evidence="2" id="KW-0547">Nucleotide-binding</keyword>
<dbReference type="InterPro" id="IPR017871">
    <property type="entry name" value="ABC_transporter-like_CS"/>
</dbReference>
<dbReference type="InterPro" id="IPR050093">
    <property type="entry name" value="ABC_SmlMolc_Importer"/>
</dbReference>
<evidence type="ECO:0000256" key="3">
    <source>
        <dbReference type="ARBA" id="ARBA00022840"/>
    </source>
</evidence>
<dbReference type="STRING" id="338963.Pcar_0231"/>
<dbReference type="KEGG" id="pca:Pcar_0231"/>
<dbReference type="GO" id="GO:0005524">
    <property type="term" value="F:ATP binding"/>
    <property type="evidence" value="ECO:0007669"/>
    <property type="project" value="UniProtKB-KW"/>
</dbReference>
<reference evidence="5 6" key="2">
    <citation type="journal article" date="2012" name="BMC Genomics">
        <title>The genome of Pelobacter carbinolicus reveals surprising metabolic capabilities and physiological features.</title>
        <authorList>
            <person name="Aklujkar M."/>
            <person name="Haveman S.A."/>
            <person name="Didonato R.Jr."/>
            <person name="Chertkov O."/>
            <person name="Han C.S."/>
            <person name="Land M.L."/>
            <person name="Brown P."/>
            <person name="Lovley D.R."/>
        </authorList>
    </citation>
    <scope>NUCLEOTIDE SEQUENCE [LARGE SCALE GENOMIC DNA]</scope>
    <source>
        <strain evidence="6">DSM 2380 / NBRC 103641 / GraBd1</strain>
    </source>
</reference>
<proteinExistence type="predicted"/>
<feature type="domain" description="ABC transporter" evidence="4">
    <location>
        <begin position="1"/>
        <end position="235"/>
    </location>
</feature>
<evidence type="ECO:0000313" key="6">
    <source>
        <dbReference type="Proteomes" id="UP000002534"/>
    </source>
</evidence>
<dbReference type="Gene3D" id="3.40.50.300">
    <property type="entry name" value="P-loop containing nucleotide triphosphate hydrolases"/>
    <property type="match status" value="1"/>
</dbReference>
<organism evidence="5 6">
    <name type="scientific">Syntrophotalea carbinolica (strain DSM 2380 / NBRC 103641 / GraBd1)</name>
    <name type="common">Pelobacter carbinolicus</name>
    <dbReference type="NCBI Taxonomy" id="338963"/>
    <lineage>
        <taxon>Bacteria</taxon>
        <taxon>Pseudomonadati</taxon>
        <taxon>Thermodesulfobacteriota</taxon>
        <taxon>Desulfuromonadia</taxon>
        <taxon>Desulfuromonadales</taxon>
        <taxon>Syntrophotaleaceae</taxon>
        <taxon>Syntrophotalea</taxon>
    </lineage>
</organism>
<name>Q3A800_SYNC1</name>
<evidence type="ECO:0000256" key="2">
    <source>
        <dbReference type="ARBA" id="ARBA00022741"/>
    </source>
</evidence>
<dbReference type="Proteomes" id="UP000002534">
    <property type="component" value="Chromosome"/>
</dbReference>
<evidence type="ECO:0000256" key="1">
    <source>
        <dbReference type="ARBA" id="ARBA00022448"/>
    </source>
</evidence>
<protein>
    <submittedName>
        <fullName evidence="5">Molybdate ABC transporter, ATP-binding protein, putative</fullName>
    </submittedName>
</protein>
<dbReference type="AlphaFoldDB" id="Q3A800"/>